<gene>
    <name evidence="2" type="ORF">JKG61_19340</name>
</gene>
<evidence type="ECO:0000256" key="1">
    <source>
        <dbReference type="SAM" id="Phobius"/>
    </source>
</evidence>
<evidence type="ECO:0000313" key="3">
    <source>
        <dbReference type="Proteomes" id="UP000625283"/>
    </source>
</evidence>
<dbReference type="Proteomes" id="UP000625283">
    <property type="component" value="Unassembled WGS sequence"/>
</dbReference>
<feature type="transmembrane region" description="Helical" evidence="1">
    <location>
        <begin position="210"/>
        <end position="230"/>
    </location>
</feature>
<comment type="caution">
    <text evidence="2">The sequence shown here is derived from an EMBL/GenBank/DDBJ whole genome shotgun (WGS) entry which is preliminary data.</text>
</comment>
<organism evidence="2 3">
    <name type="scientific">Sphingobacterium faecale</name>
    <dbReference type="NCBI Taxonomy" id="2803775"/>
    <lineage>
        <taxon>Bacteria</taxon>
        <taxon>Pseudomonadati</taxon>
        <taxon>Bacteroidota</taxon>
        <taxon>Sphingobacteriia</taxon>
        <taxon>Sphingobacteriales</taxon>
        <taxon>Sphingobacteriaceae</taxon>
        <taxon>Sphingobacterium</taxon>
    </lineage>
</organism>
<keyword evidence="1" id="KW-0472">Membrane</keyword>
<proteinExistence type="predicted"/>
<name>A0ABS1RAQ8_9SPHI</name>
<evidence type="ECO:0000313" key="2">
    <source>
        <dbReference type="EMBL" id="MBL1410921.1"/>
    </source>
</evidence>
<keyword evidence="3" id="KW-1185">Reference proteome</keyword>
<sequence length="372" mass="41901">MNLGRQIHTLLKRQSSVYVNRLGTFKRVHTPATFDAKRHVYLPPITFIEFDSNTTEGYDFITYIQQTNQIERDEAELYVNQAVSLVMDKLTQSGQAGLDNLGELVSYGKSYVFKPLDLSGFNYTAVKDQFYKEESDSEEISISEVVEGEVSGPVESDGTDEFPLEEAKSVLNEDLIPSAAKAEQQKVLEHDTILDDPEFEIPDERKSTGAYVYAIVAVVAIALLGGLYYYSTTYMQEGSDPLVKNEQIIVPMESSPIDTLNSVQPVDSLNVGEQDTVVSSSPDLDQVEEVEPPTNHRYTIVIGTHKTLAQAYEEAEAFNKDGHKSVRVITPNLAKNLKRVVWDTYENKEERDSALRYVRKHIKTDAWPDVIR</sequence>
<reference evidence="2 3" key="1">
    <citation type="submission" date="2021-01" db="EMBL/GenBank/DDBJ databases">
        <title>C459-1 draft genome sequence.</title>
        <authorList>
            <person name="Zhang X.-F."/>
        </authorList>
    </citation>
    <scope>NUCLEOTIDE SEQUENCE [LARGE SCALE GENOMIC DNA]</scope>
    <source>
        <strain evidence="3">C459-1</strain>
    </source>
</reference>
<keyword evidence="1" id="KW-0812">Transmembrane</keyword>
<keyword evidence="1" id="KW-1133">Transmembrane helix</keyword>
<accession>A0ABS1RAQ8</accession>
<evidence type="ECO:0008006" key="4">
    <source>
        <dbReference type="Google" id="ProtNLM"/>
    </source>
</evidence>
<protein>
    <recommendedName>
        <fullName evidence="4">CCDC81-like prokaryotic HU domain-containing protein</fullName>
    </recommendedName>
</protein>
<dbReference type="EMBL" id="JAERTY010000011">
    <property type="protein sequence ID" value="MBL1410921.1"/>
    <property type="molecule type" value="Genomic_DNA"/>
</dbReference>